<dbReference type="KEGG" id="pstg:E8M01_19000"/>
<evidence type="ECO:0000313" key="3">
    <source>
        <dbReference type="Proteomes" id="UP000298781"/>
    </source>
</evidence>
<dbReference type="Proteomes" id="UP000298781">
    <property type="component" value="Chromosome"/>
</dbReference>
<accession>A0A4D7BDP7</accession>
<dbReference type="RefSeq" id="WP_136961558.1">
    <property type="nucleotide sequence ID" value="NZ_CP039690.1"/>
</dbReference>
<protein>
    <submittedName>
        <fullName evidence="2">Uncharacterized protein</fullName>
    </submittedName>
</protein>
<feature type="chain" id="PRO_5020462550" evidence="1">
    <location>
        <begin position="30"/>
        <end position="97"/>
    </location>
</feature>
<reference evidence="2 3" key="1">
    <citation type="submission" date="2019-04" db="EMBL/GenBank/DDBJ databases">
        <title>Phreatobacter aquaticus sp. nov.</title>
        <authorList>
            <person name="Choi A."/>
        </authorList>
    </citation>
    <scope>NUCLEOTIDE SEQUENCE [LARGE SCALE GENOMIC DNA]</scope>
    <source>
        <strain evidence="2 3">KCTC 52518</strain>
    </source>
</reference>
<evidence type="ECO:0000313" key="2">
    <source>
        <dbReference type="EMBL" id="QCI66112.1"/>
    </source>
</evidence>
<keyword evidence="1" id="KW-0732">Signal</keyword>
<keyword evidence="3" id="KW-1185">Reference proteome</keyword>
<organism evidence="2 3">
    <name type="scientific">Phreatobacter stygius</name>
    <dbReference type="NCBI Taxonomy" id="1940610"/>
    <lineage>
        <taxon>Bacteria</taxon>
        <taxon>Pseudomonadati</taxon>
        <taxon>Pseudomonadota</taxon>
        <taxon>Alphaproteobacteria</taxon>
        <taxon>Hyphomicrobiales</taxon>
        <taxon>Phreatobacteraceae</taxon>
        <taxon>Phreatobacter</taxon>
    </lineage>
</organism>
<dbReference type="EMBL" id="CP039690">
    <property type="protein sequence ID" value="QCI66112.1"/>
    <property type="molecule type" value="Genomic_DNA"/>
</dbReference>
<evidence type="ECO:0000256" key="1">
    <source>
        <dbReference type="SAM" id="SignalP"/>
    </source>
</evidence>
<proteinExistence type="predicted"/>
<dbReference type="AlphaFoldDB" id="A0A4D7BDP7"/>
<feature type="signal peptide" evidence="1">
    <location>
        <begin position="1"/>
        <end position="29"/>
    </location>
</feature>
<name>A0A4D7BDP7_9HYPH</name>
<gene>
    <name evidence="2" type="ORF">E8M01_19000</name>
</gene>
<sequence>MSKSRFTSMALAGAFAVGLGIAFSGIAQAQNGGGGGGGAGGGSGGDGNAGFVVDGISAVSNQNGRGRGPALAPAATEMACHYNVHGIAYRCERVGRR</sequence>